<comment type="similarity">
    <text evidence="1">Belongs to the AIM41 family.</text>
</comment>
<dbReference type="Proteomes" id="UP000245699">
    <property type="component" value="Unassembled WGS sequence"/>
</dbReference>
<reference evidence="2 3" key="1">
    <citation type="journal article" date="2018" name="MBio">
        <title>Comparative Genomics Reveals the Core Gene Toolbox for the Fungus-Insect Symbiosis.</title>
        <authorList>
            <person name="Wang Y."/>
            <person name="Stata M."/>
            <person name="Wang W."/>
            <person name="Stajich J.E."/>
            <person name="White M.M."/>
            <person name="Moncalvo J.M."/>
        </authorList>
    </citation>
    <scope>NUCLEOTIDE SEQUENCE [LARGE SCALE GENOMIC DNA]</scope>
    <source>
        <strain evidence="2 3">AUS-77-4</strain>
    </source>
</reference>
<evidence type="ECO:0000313" key="3">
    <source>
        <dbReference type="Proteomes" id="UP000245699"/>
    </source>
</evidence>
<dbReference type="InterPro" id="IPR023168">
    <property type="entry name" value="GatB_Yqey_C_2"/>
</dbReference>
<dbReference type="OrthoDB" id="538640at2759"/>
<protein>
    <recommendedName>
        <fullName evidence="1">Altered inheritance of mitochondria protein 41</fullName>
    </recommendedName>
</protein>
<dbReference type="PANTHER" id="PTHR28055">
    <property type="entry name" value="ALTERED INHERITANCE OF MITOCHONDRIA PROTEIN 41, MITOCHONDRIAL"/>
    <property type="match status" value="1"/>
</dbReference>
<dbReference type="GO" id="GO:0016884">
    <property type="term" value="F:carbon-nitrogen ligase activity, with glutamine as amido-N-donor"/>
    <property type="evidence" value="ECO:0007669"/>
    <property type="project" value="UniProtKB-UniRule"/>
</dbReference>
<dbReference type="InterPro" id="IPR003789">
    <property type="entry name" value="Asn/Gln_tRNA_amidoTrase-B-like"/>
</dbReference>
<comment type="caution">
    <text evidence="2">The sequence shown here is derived from an EMBL/GenBank/DDBJ whole genome shotgun (WGS) entry which is preliminary data.</text>
</comment>
<dbReference type="SUPFAM" id="SSF89095">
    <property type="entry name" value="GatB/YqeY motif"/>
    <property type="match status" value="1"/>
</dbReference>
<dbReference type="Gene3D" id="1.10.10.410">
    <property type="match status" value="1"/>
</dbReference>
<organism evidence="2 3">
    <name type="scientific">Furculomyces boomerangus</name>
    <dbReference type="NCBI Taxonomy" id="61424"/>
    <lineage>
        <taxon>Eukaryota</taxon>
        <taxon>Fungi</taxon>
        <taxon>Fungi incertae sedis</taxon>
        <taxon>Zoopagomycota</taxon>
        <taxon>Kickxellomycotina</taxon>
        <taxon>Harpellomycetes</taxon>
        <taxon>Harpellales</taxon>
        <taxon>Harpellaceae</taxon>
        <taxon>Furculomyces</taxon>
    </lineage>
</organism>
<evidence type="ECO:0000256" key="1">
    <source>
        <dbReference type="RuleBase" id="RU365099"/>
    </source>
</evidence>
<keyword evidence="1" id="KW-0496">Mitochondrion</keyword>
<sequence length="182" mass="20789">MNVIQRSKWLGLMKSRNLNFRFYTGSEKSVSIYGRLRDDMKVSMKEKNMKKLNIIKTLISSINYAEKDQKDKTVDIKQDDAKVIGILQKAIEQREDSISEFDKAGRKELSEIEREQIDAIKQYLPRQLSEEEIKEKVNAAIKEVGATGLKSMGEVMKRVKIDQSEASRAKVTSIAKSLLSSN</sequence>
<dbReference type="PANTHER" id="PTHR28055:SF1">
    <property type="entry name" value="ALTERED INHERITANCE OF MITOCHONDRIA PROTEIN 41, MITOCHONDRIAL"/>
    <property type="match status" value="1"/>
</dbReference>
<dbReference type="InterPro" id="IPR019004">
    <property type="entry name" value="YqeY/Aim41"/>
</dbReference>
<accession>A0A2T9YZ92</accession>
<gene>
    <name evidence="1" type="primary">AIM41</name>
    <name evidence="2" type="ORF">BB559_001939</name>
</gene>
<dbReference type="Gene3D" id="1.10.1510.10">
    <property type="entry name" value="Uncharacterised protein YqeY/AIM41 PF09424, N-terminal domain"/>
    <property type="match status" value="1"/>
</dbReference>
<keyword evidence="3" id="KW-1185">Reference proteome</keyword>
<proteinExistence type="inferred from homology"/>
<comment type="subcellular location">
    <subcellularLocation>
        <location evidence="1">Mitochondrion</location>
    </subcellularLocation>
</comment>
<dbReference type="GO" id="GO:0005739">
    <property type="term" value="C:mitochondrion"/>
    <property type="evidence" value="ECO:0007669"/>
    <property type="project" value="UniProtKB-SubCell"/>
</dbReference>
<dbReference type="EMBL" id="MBFT01000101">
    <property type="protein sequence ID" value="PVU97658.1"/>
    <property type="molecule type" value="Genomic_DNA"/>
</dbReference>
<evidence type="ECO:0000313" key="2">
    <source>
        <dbReference type="EMBL" id="PVU97658.1"/>
    </source>
</evidence>
<name>A0A2T9YZ92_9FUNG</name>
<dbReference type="InterPro" id="IPR042184">
    <property type="entry name" value="YqeY/Aim41_N"/>
</dbReference>
<dbReference type="STRING" id="61424.A0A2T9YZ92"/>
<dbReference type="Pfam" id="PF09424">
    <property type="entry name" value="YqeY"/>
    <property type="match status" value="1"/>
</dbReference>
<dbReference type="AlphaFoldDB" id="A0A2T9YZ92"/>